<dbReference type="PANTHER" id="PTHR30246">
    <property type="entry name" value="2-KETO-3-DEOXY-6-PHOSPHOGLUCONATE ALDOLASE"/>
    <property type="match status" value="1"/>
</dbReference>
<dbReference type="EMBL" id="PDEM01000020">
    <property type="protein sequence ID" value="PHZ84823.1"/>
    <property type="molecule type" value="Genomic_DNA"/>
</dbReference>
<dbReference type="InterPro" id="IPR013785">
    <property type="entry name" value="Aldolase_TIM"/>
</dbReference>
<reference evidence="9 10" key="1">
    <citation type="submission" date="2017-10" db="EMBL/GenBank/DDBJ databases">
        <title>Frigbacter circumglobatus gen. nov. sp. nov., isolated from sediment cultured in situ.</title>
        <authorList>
            <person name="Zhao Z."/>
        </authorList>
    </citation>
    <scope>NUCLEOTIDE SEQUENCE [LARGE SCALE GENOMIC DNA]</scope>
    <source>
        <strain evidence="9 10">ZYL</strain>
    </source>
</reference>
<dbReference type="PROSITE" id="PS00159">
    <property type="entry name" value="ALDOLASE_KDPG_KHG_1"/>
    <property type="match status" value="1"/>
</dbReference>
<keyword evidence="8" id="KW-0119">Carbohydrate metabolism</keyword>
<comment type="subunit">
    <text evidence="4">Homotrimer.</text>
</comment>
<dbReference type="RefSeq" id="WP_099472395.1">
    <property type="nucleotide sequence ID" value="NZ_CP041025.1"/>
</dbReference>
<dbReference type="Pfam" id="PF01081">
    <property type="entry name" value="Aldolase"/>
    <property type="match status" value="1"/>
</dbReference>
<dbReference type="AlphaFoldDB" id="A0A2G4YR76"/>
<name>A0A2G4YR76_9PROT</name>
<gene>
    <name evidence="9" type="ORF">CRD36_08830</name>
</gene>
<accession>A0A2G4YR76</accession>
<evidence type="ECO:0000256" key="5">
    <source>
        <dbReference type="ARBA" id="ARBA00013063"/>
    </source>
</evidence>
<evidence type="ECO:0000313" key="10">
    <source>
        <dbReference type="Proteomes" id="UP000229730"/>
    </source>
</evidence>
<comment type="similarity">
    <text evidence="3">Belongs to the KHG/KDPG aldolase family.</text>
</comment>
<evidence type="ECO:0000256" key="7">
    <source>
        <dbReference type="ARBA" id="ARBA00023270"/>
    </source>
</evidence>
<dbReference type="InterPro" id="IPR031338">
    <property type="entry name" value="KDPG/KHG_AS_2"/>
</dbReference>
<dbReference type="Proteomes" id="UP000229730">
    <property type="component" value="Unassembled WGS sequence"/>
</dbReference>
<comment type="catalytic activity">
    <reaction evidence="1">
        <text>2-dehydro-3-deoxy-6-phospho-D-gluconate = D-glyceraldehyde 3-phosphate + pyruvate</text>
        <dbReference type="Rhea" id="RHEA:17089"/>
        <dbReference type="ChEBI" id="CHEBI:15361"/>
        <dbReference type="ChEBI" id="CHEBI:57569"/>
        <dbReference type="ChEBI" id="CHEBI:59776"/>
        <dbReference type="EC" id="4.1.2.14"/>
    </reaction>
</comment>
<evidence type="ECO:0000256" key="8">
    <source>
        <dbReference type="ARBA" id="ARBA00023277"/>
    </source>
</evidence>
<dbReference type="SUPFAM" id="SSF51569">
    <property type="entry name" value="Aldolase"/>
    <property type="match status" value="1"/>
</dbReference>
<keyword evidence="10" id="KW-1185">Reference proteome</keyword>
<dbReference type="InParanoid" id="A0A2G4YR76"/>
<dbReference type="FunCoup" id="A0A2G4YR76">
    <property type="interactions" value="260"/>
</dbReference>
<dbReference type="OrthoDB" id="9805177at2"/>
<dbReference type="Gene3D" id="3.20.20.70">
    <property type="entry name" value="Aldolase class I"/>
    <property type="match status" value="1"/>
</dbReference>
<evidence type="ECO:0000256" key="2">
    <source>
        <dbReference type="ARBA" id="ARBA00004736"/>
    </source>
</evidence>
<dbReference type="PROSITE" id="PS00160">
    <property type="entry name" value="ALDOLASE_KDPG_KHG_2"/>
    <property type="match status" value="1"/>
</dbReference>
<evidence type="ECO:0000256" key="3">
    <source>
        <dbReference type="ARBA" id="ARBA00006906"/>
    </source>
</evidence>
<dbReference type="InterPro" id="IPR031337">
    <property type="entry name" value="KDPG/KHG_AS_1"/>
</dbReference>
<dbReference type="InterPro" id="IPR000887">
    <property type="entry name" value="Aldlse_KDPG_KHG"/>
</dbReference>
<evidence type="ECO:0000256" key="1">
    <source>
        <dbReference type="ARBA" id="ARBA00000654"/>
    </source>
</evidence>
<comment type="pathway">
    <text evidence="2">Carbohydrate acid metabolism; 2-dehydro-3-deoxy-D-gluconate degradation; D-glyceraldehyde 3-phosphate and pyruvate from 2-dehydro-3-deoxy-D-gluconate: step 2/2.</text>
</comment>
<sequence>MPHTNASLPALLDGCAVIPVLTISHIEDALPLAEALVKGGLNVLELTLRTPVALEALRLIAAEIPEAIIGAGTVNTPELLTQVTDAGARFAVSPGHTDRLLDAAENSLTPLLPGVATASEVMHLMERGYSMLKLFPAEAIGGRELLKSFSGPLAHAKFCPTGGISPDLAPSYLSLPNVVCVGGSWMVSAQDIANRDWAKIETLARAAARF</sequence>
<dbReference type="CDD" id="cd00452">
    <property type="entry name" value="KDPG_aldolase"/>
    <property type="match status" value="1"/>
</dbReference>
<organism evidence="9 10">
    <name type="scientific">Paremcibacter congregatus</name>
    <dbReference type="NCBI Taxonomy" id="2043170"/>
    <lineage>
        <taxon>Bacteria</taxon>
        <taxon>Pseudomonadati</taxon>
        <taxon>Pseudomonadota</taxon>
        <taxon>Alphaproteobacteria</taxon>
        <taxon>Emcibacterales</taxon>
        <taxon>Emcibacteraceae</taxon>
        <taxon>Paremcibacter</taxon>
    </lineage>
</organism>
<protein>
    <recommendedName>
        <fullName evidence="5">2-dehydro-3-deoxy-phosphogluconate aldolase</fullName>
        <ecNumber evidence="5">4.1.2.14</ecNumber>
    </recommendedName>
</protein>
<dbReference type="PANTHER" id="PTHR30246:SF1">
    <property type="entry name" value="2-DEHYDRO-3-DEOXY-6-PHOSPHOGALACTONATE ALDOLASE-RELATED"/>
    <property type="match status" value="1"/>
</dbReference>
<dbReference type="NCBIfam" id="TIGR01182">
    <property type="entry name" value="eda"/>
    <property type="match status" value="1"/>
</dbReference>
<proteinExistence type="inferred from homology"/>
<dbReference type="EC" id="4.1.2.14" evidence="5"/>
<evidence type="ECO:0000256" key="6">
    <source>
        <dbReference type="ARBA" id="ARBA00023239"/>
    </source>
</evidence>
<evidence type="ECO:0000313" key="9">
    <source>
        <dbReference type="EMBL" id="PHZ84823.1"/>
    </source>
</evidence>
<comment type="caution">
    <text evidence="9">The sequence shown here is derived from an EMBL/GenBank/DDBJ whole genome shotgun (WGS) entry which is preliminary data.</text>
</comment>
<keyword evidence="7" id="KW-0704">Schiff base</keyword>
<evidence type="ECO:0000256" key="4">
    <source>
        <dbReference type="ARBA" id="ARBA00011233"/>
    </source>
</evidence>
<dbReference type="GO" id="GO:0008675">
    <property type="term" value="F:2-dehydro-3-deoxy-phosphogluconate aldolase activity"/>
    <property type="evidence" value="ECO:0007669"/>
    <property type="project" value="UniProtKB-EC"/>
</dbReference>
<keyword evidence="6 9" id="KW-0456">Lyase</keyword>
<dbReference type="NCBIfam" id="NF004325">
    <property type="entry name" value="PRK05718.1"/>
    <property type="match status" value="1"/>
</dbReference>